<dbReference type="RefSeq" id="WP_330131560.1">
    <property type="nucleotide sequence ID" value="NZ_JAUTXY010000001.1"/>
</dbReference>
<organism evidence="2 3">
    <name type="scientific">Rhodococcus artemisiae</name>
    <dbReference type="NCBI Taxonomy" id="714159"/>
    <lineage>
        <taxon>Bacteria</taxon>
        <taxon>Bacillati</taxon>
        <taxon>Actinomycetota</taxon>
        <taxon>Actinomycetes</taxon>
        <taxon>Mycobacteriales</taxon>
        <taxon>Nocardiaceae</taxon>
        <taxon>Rhodococcus</taxon>
    </lineage>
</organism>
<keyword evidence="1" id="KW-1133">Transmembrane helix</keyword>
<evidence type="ECO:0000313" key="3">
    <source>
        <dbReference type="Proteomes" id="UP001336020"/>
    </source>
</evidence>
<feature type="transmembrane region" description="Helical" evidence="1">
    <location>
        <begin position="88"/>
        <end position="110"/>
    </location>
</feature>
<evidence type="ECO:0000313" key="2">
    <source>
        <dbReference type="EMBL" id="MEE2056266.1"/>
    </source>
</evidence>
<name>A0ABU7L3Y6_9NOCA</name>
<feature type="transmembrane region" description="Helical" evidence="1">
    <location>
        <begin position="55"/>
        <end position="76"/>
    </location>
</feature>
<feature type="transmembrane region" description="Helical" evidence="1">
    <location>
        <begin position="122"/>
        <end position="145"/>
    </location>
</feature>
<keyword evidence="3" id="KW-1185">Reference proteome</keyword>
<keyword evidence="1" id="KW-0812">Transmembrane</keyword>
<gene>
    <name evidence="2" type="ORF">Q7514_01820</name>
</gene>
<sequence length="170" mass="17373">MLGFLGLAAAGVLTVMYPNLIGMEKAGVERRPAALAILLVGIAVLMMGALTGYPLLAAGGCAVYLVGWIVVAGPLLRGALSHPPDGFAAASVTAAMLWLFGSLAGLAIVLATGPMDADRATLMTVPFLAGFAAQLLFGIMCHLLPTLMGGGPAVVGRGVDKMNRWWVVGR</sequence>
<dbReference type="EMBL" id="JAUTXY010000001">
    <property type="protein sequence ID" value="MEE2056266.1"/>
    <property type="molecule type" value="Genomic_DNA"/>
</dbReference>
<proteinExistence type="predicted"/>
<keyword evidence="1" id="KW-0472">Membrane</keyword>
<protein>
    <submittedName>
        <fullName evidence="2">Uncharacterized protein</fullName>
    </submittedName>
</protein>
<feature type="transmembrane region" description="Helical" evidence="1">
    <location>
        <begin position="33"/>
        <end position="50"/>
    </location>
</feature>
<evidence type="ECO:0000256" key="1">
    <source>
        <dbReference type="SAM" id="Phobius"/>
    </source>
</evidence>
<reference evidence="2 3" key="1">
    <citation type="submission" date="2023-07" db="EMBL/GenBank/DDBJ databases">
        <authorList>
            <person name="Girao M."/>
            <person name="Carvalho M.F."/>
        </authorList>
    </citation>
    <scope>NUCLEOTIDE SEQUENCE [LARGE SCALE GENOMIC DNA]</scope>
    <source>
        <strain evidence="2 3">YIM65754</strain>
    </source>
</reference>
<accession>A0ABU7L3Y6</accession>
<comment type="caution">
    <text evidence="2">The sequence shown here is derived from an EMBL/GenBank/DDBJ whole genome shotgun (WGS) entry which is preliminary data.</text>
</comment>
<dbReference type="Proteomes" id="UP001336020">
    <property type="component" value="Unassembled WGS sequence"/>
</dbReference>